<proteinExistence type="predicted"/>
<protein>
    <submittedName>
        <fullName evidence="1">Uncharacterized protein</fullName>
    </submittedName>
</protein>
<reference evidence="1" key="2">
    <citation type="submission" date="2018-05" db="EMBL/GenBank/DDBJ databases">
        <title>OmerRS3 (Oryza meridionalis Reference Sequence Version 3).</title>
        <authorList>
            <person name="Zhang J."/>
            <person name="Kudrna D."/>
            <person name="Lee S."/>
            <person name="Talag J."/>
            <person name="Welchert J."/>
            <person name="Wing R.A."/>
        </authorList>
    </citation>
    <scope>NUCLEOTIDE SEQUENCE [LARGE SCALE GENOMIC DNA]</scope>
    <source>
        <strain evidence="1">cv. OR44</strain>
    </source>
</reference>
<keyword evidence="2" id="KW-1185">Reference proteome</keyword>
<evidence type="ECO:0000313" key="1">
    <source>
        <dbReference type="EnsemblPlants" id="OMERI02G34790.1"/>
    </source>
</evidence>
<sequence>MSRCVSDFRIDNRMVQCREGTELTSVWRQNSGSLQQVPSRTASGLRLGFMCTAPYDDVNTTRRTPMSAAAFITFLVPSTAVGTRFCSKRISSSHLVIGHRGGDVEDAMASGERGA</sequence>
<dbReference type="Proteomes" id="UP000008021">
    <property type="component" value="Chromosome 2"/>
</dbReference>
<evidence type="ECO:0000313" key="2">
    <source>
        <dbReference type="Proteomes" id="UP000008021"/>
    </source>
</evidence>
<reference evidence="1" key="1">
    <citation type="submission" date="2015-04" db="UniProtKB">
        <authorList>
            <consortium name="EnsemblPlants"/>
        </authorList>
    </citation>
    <scope>IDENTIFICATION</scope>
</reference>
<dbReference type="AlphaFoldDB" id="A0A0E0CSY3"/>
<accession>A0A0E0CSY3</accession>
<organism evidence="1">
    <name type="scientific">Oryza meridionalis</name>
    <dbReference type="NCBI Taxonomy" id="40149"/>
    <lineage>
        <taxon>Eukaryota</taxon>
        <taxon>Viridiplantae</taxon>
        <taxon>Streptophyta</taxon>
        <taxon>Embryophyta</taxon>
        <taxon>Tracheophyta</taxon>
        <taxon>Spermatophyta</taxon>
        <taxon>Magnoliopsida</taxon>
        <taxon>Liliopsida</taxon>
        <taxon>Poales</taxon>
        <taxon>Poaceae</taxon>
        <taxon>BOP clade</taxon>
        <taxon>Oryzoideae</taxon>
        <taxon>Oryzeae</taxon>
        <taxon>Oryzinae</taxon>
        <taxon>Oryza</taxon>
    </lineage>
</organism>
<dbReference type="EnsemblPlants" id="OMERI02G34790.1">
    <property type="protein sequence ID" value="OMERI02G34790.1"/>
    <property type="gene ID" value="OMERI02G34790"/>
</dbReference>
<dbReference type="HOGENOM" id="CLU_2112785_0_0_1"/>
<dbReference type="Gramene" id="OMERI02G34790.1">
    <property type="protein sequence ID" value="OMERI02G34790.1"/>
    <property type="gene ID" value="OMERI02G34790"/>
</dbReference>
<name>A0A0E0CSY3_9ORYZ</name>